<name>A0A7W9LYY5_9PSEU</name>
<comment type="caution">
    <text evidence="1">The sequence shown here is derived from an EMBL/GenBank/DDBJ whole genome shotgun (WGS) entry which is preliminary data.</text>
</comment>
<accession>A0A7W9LYY5</accession>
<evidence type="ECO:0000313" key="1">
    <source>
        <dbReference type="EMBL" id="MBB5801340.1"/>
    </source>
</evidence>
<proteinExistence type="predicted"/>
<evidence type="ECO:0008006" key="3">
    <source>
        <dbReference type="Google" id="ProtNLM"/>
    </source>
</evidence>
<reference evidence="1 2" key="1">
    <citation type="submission" date="2020-08" db="EMBL/GenBank/DDBJ databases">
        <title>Sequencing the genomes of 1000 actinobacteria strains.</title>
        <authorList>
            <person name="Klenk H.-P."/>
        </authorList>
    </citation>
    <scope>NUCLEOTIDE SEQUENCE [LARGE SCALE GENOMIC DNA]</scope>
    <source>
        <strain evidence="1 2">DSM 45486</strain>
    </source>
</reference>
<keyword evidence="2" id="KW-1185">Reference proteome</keyword>
<sequence>MDAATLAIVQGDVVEAVTACEQAARLSEAGQDHARLSHALQYLGLIRIFTEQLGEAGCLLSASLRYADAADAVWERSWALLLMSVLATSRWDFSLAGDLARQAEAALGHGGDPEARAFIRVLLGFAGLGMEDAAGAAEHVTEALRQFSTLGGLWGLSITTVLAAFVLRALGRHRGAAGLLGVAEALREAAGTTLPPFVEAWLDDTLTELTTALGPAVLHSARMHGRALPRAAALAYTLRQLAPDAGDVERRP</sequence>
<dbReference type="InterPro" id="IPR011990">
    <property type="entry name" value="TPR-like_helical_dom_sf"/>
</dbReference>
<evidence type="ECO:0000313" key="2">
    <source>
        <dbReference type="Proteomes" id="UP000552097"/>
    </source>
</evidence>
<dbReference type="RefSeq" id="WP_184917038.1">
    <property type="nucleotide sequence ID" value="NZ_JACHMO010000001.1"/>
</dbReference>
<gene>
    <name evidence="1" type="ORF">F4560_001108</name>
</gene>
<dbReference type="SUPFAM" id="SSF48452">
    <property type="entry name" value="TPR-like"/>
    <property type="match status" value="1"/>
</dbReference>
<dbReference type="AlphaFoldDB" id="A0A7W9LYY5"/>
<dbReference type="EMBL" id="JACHMO010000001">
    <property type="protein sequence ID" value="MBB5801340.1"/>
    <property type="molecule type" value="Genomic_DNA"/>
</dbReference>
<organism evidence="1 2">
    <name type="scientific">Saccharothrix ecbatanensis</name>
    <dbReference type="NCBI Taxonomy" id="1105145"/>
    <lineage>
        <taxon>Bacteria</taxon>
        <taxon>Bacillati</taxon>
        <taxon>Actinomycetota</taxon>
        <taxon>Actinomycetes</taxon>
        <taxon>Pseudonocardiales</taxon>
        <taxon>Pseudonocardiaceae</taxon>
        <taxon>Saccharothrix</taxon>
    </lineage>
</organism>
<dbReference type="Proteomes" id="UP000552097">
    <property type="component" value="Unassembled WGS sequence"/>
</dbReference>
<protein>
    <recommendedName>
        <fullName evidence="3">Tetratricopeptide repeat protein</fullName>
    </recommendedName>
</protein>
<dbReference type="Gene3D" id="1.25.40.10">
    <property type="entry name" value="Tetratricopeptide repeat domain"/>
    <property type="match status" value="1"/>
</dbReference>